<evidence type="ECO:0000313" key="1">
    <source>
        <dbReference type="EMBL" id="QCD89572.1"/>
    </source>
</evidence>
<accession>A0A4D6LLB9</accession>
<proteinExistence type="predicted"/>
<evidence type="ECO:0000313" key="2">
    <source>
        <dbReference type="Proteomes" id="UP000501690"/>
    </source>
</evidence>
<name>A0A4D6LLB9_VIGUN</name>
<protein>
    <submittedName>
        <fullName evidence="1">Uncharacterized protein</fullName>
    </submittedName>
</protein>
<keyword evidence="2" id="KW-1185">Reference proteome</keyword>
<dbReference type="EMBL" id="CP039348">
    <property type="protein sequence ID" value="QCD89572.1"/>
    <property type="molecule type" value="Genomic_DNA"/>
</dbReference>
<organism evidence="1 2">
    <name type="scientific">Vigna unguiculata</name>
    <name type="common">Cowpea</name>
    <dbReference type="NCBI Taxonomy" id="3917"/>
    <lineage>
        <taxon>Eukaryota</taxon>
        <taxon>Viridiplantae</taxon>
        <taxon>Streptophyta</taxon>
        <taxon>Embryophyta</taxon>
        <taxon>Tracheophyta</taxon>
        <taxon>Spermatophyta</taxon>
        <taxon>Magnoliopsida</taxon>
        <taxon>eudicotyledons</taxon>
        <taxon>Gunneridae</taxon>
        <taxon>Pentapetalae</taxon>
        <taxon>rosids</taxon>
        <taxon>fabids</taxon>
        <taxon>Fabales</taxon>
        <taxon>Fabaceae</taxon>
        <taxon>Papilionoideae</taxon>
        <taxon>50 kb inversion clade</taxon>
        <taxon>NPAAA clade</taxon>
        <taxon>indigoferoid/millettioid clade</taxon>
        <taxon>Phaseoleae</taxon>
        <taxon>Vigna</taxon>
    </lineage>
</organism>
<reference evidence="1 2" key="1">
    <citation type="submission" date="2019-04" db="EMBL/GenBank/DDBJ databases">
        <title>An improved genome assembly and genetic linkage map for asparagus bean, Vigna unguiculata ssp. sesquipedialis.</title>
        <authorList>
            <person name="Xia Q."/>
            <person name="Zhang R."/>
            <person name="Dong Y."/>
        </authorList>
    </citation>
    <scope>NUCLEOTIDE SEQUENCE [LARGE SCALE GENOMIC DNA]</scope>
    <source>
        <tissue evidence="1">Leaf</tissue>
    </source>
</reference>
<gene>
    <name evidence="1" type="ORF">DEO72_LG4g518</name>
</gene>
<dbReference type="AlphaFoldDB" id="A0A4D6LLB9"/>
<dbReference type="Proteomes" id="UP000501690">
    <property type="component" value="Linkage Group LG4"/>
</dbReference>
<sequence length="59" mass="6482">MSLGNLDNLGIGVRCLAGHDEFGKPGQPWNWCALPGGIVITAKRHRRGRNHMSLFRVGL</sequence>